<dbReference type="Proteomes" id="UP000598297">
    <property type="component" value="Unassembled WGS sequence"/>
</dbReference>
<comment type="caution">
    <text evidence="2">The sequence shown here is derived from an EMBL/GenBank/DDBJ whole genome shotgun (WGS) entry which is preliminary data.</text>
</comment>
<dbReference type="RefSeq" id="WP_161705570.1">
    <property type="nucleotide sequence ID" value="NZ_JAAAHS010000556.1"/>
</dbReference>
<organism evidence="2 3">
    <name type="scientific">Streptomyces boluensis</name>
    <dbReference type="NCBI Taxonomy" id="1775135"/>
    <lineage>
        <taxon>Bacteria</taxon>
        <taxon>Bacillati</taxon>
        <taxon>Actinomycetota</taxon>
        <taxon>Actinomycetes</taxon>
        <taxon>Kitasatosporales</taxon>
        <taxon>Streptomycetaceae</taxon>
        <taxon>Streptomyces</taxon>
    </lineage>
</organism>
<gene>
    <name evidence="2" type="ORF">GUY60_35715</name>
</gene>
<sequence>MTLSSSLYSTRIQTQVVHLVLSRLSLPVHGNTYLRGVLPPQGGDEAVCVAIGAKDACAPDLNVYEVPLVQDEIVIDAEEVLQIVRVAQTADPFYRTFYRDDENDLSQLPFLTLDLLDIRGEQEQPEQREQGEQGEEPAALTPDTPHALVGFLPLAPGRHRLYWSSGDWPGIIAADVETPDSPDSPEVLRTVVAHALPDTSRARPSTDPHCWRTAPLLER</sequence>
<keyword evidence="3" id="KW-1185">Reference proteome</keyword>
<feature type="region of interest" description="Disordered" evidence="1">
    <location>
        <begin position="198"/>
        <end position="219"/>
    </location>
</feature>
<accession>A0A964UXS9</accession>
<feature type="region of interest" description="Disordered" evidence="1">
    <location>
        <begin position="123"/>
        <end position="145"/>
    </location>
</feature>
<reference evidence="2" key="1">
    <citation type="submission" date="2020-01" db="EMBL/GenBank/DDBJ databases">
        <title>Whole-genome analyses of novel actinobacteria.</title>
        <authorList>
            <person name="Sahin N."/>
        </authorList>
    </citation>
    <scope>NUCLEOTIDE SEQUENCE</scope>
    <source>
        <strain evidence="2">YC537</strain>
    </source>
</reference>
<dbReference type="OrthoDB" id="4282588at2"/>
<protein>
    <submittedName>
        <fullName evidence="2">Uncharacterized protein</fullName>
    </submittedName>
</protein>
<evidence type="ECO:0000313" key="2">
    <source>
        <dbReference type="EMBL" id="NBE56682.1"/>
    </source>
</evidence>
<proteinExistence type="predicted"/>
<dbReference type="AlphaFoldDB" id="A0A964UXS9"/>
<evidence type="ECO:0000313" key="3">
    <source>
        <dbReference type="Proteomes" id="UP000598297"/>
    </source>
</evidence>
<evidence type="ECO:0000256" key="1">
    <source>
        <dbReference type="SAM" id="MobiDB-lite"/>
    </source>
</evidence>
<feature type="compositionally biased region" description="Basic and acidic residues" evidence="1">
    <location>
        <begin position="200"/>
        <end position="210"/>
    </location>
</feature>
<name>A0A964UXS9_9ACTN</name>
<dbReference type="EMBL" id="JAAAHS010000556">
    <property type="protein sequence ID" value="NBE56682.1"/>
    <property type="molecule type" value="Genomic_DNA"/>
</dbReference>